<evidence type="ECO:0000256" key="1">
    <source>
        <dbReference type="SAM" id="MobiDB-lite"/>
    </source>
</evidence>
<accession>A0ABP8RZ33</accession>
<evidence type="ECO:0000313" key="3">
    <source>
        <dbReference type="Proteomes" id="UP001501598"/>
    </source>
</evidence>
<name>A0ABP8RZ33_9PSEU</name>
<comment type="caution">
    <text evidence="2">The sequence shown here is derived from an EMBL/GenBank/DDBJ whole genome shotgun (WGS) entry which is preliminary data.</text>
</comment>
<proteinExistence type="predicted"/>
<protein>
    <submittedName>
        <fullName evidence="2">Uncharacterized protein</fullName>
    </submittedName>
</protein>
<reference evidence="3" key="1">
    <citation type="journal article" date="2019" name="Int. J. Syst. Evol. Microbiol.">
        <title>The Global Catalogue of Microorganisms (GCM) 10K type strain sequencing project: providing services to taxonomists for standard genome sequencing and annotation.</title>
        <authorList>
            <consortium name="The Broad Institute Genomics Platform"/>
            <consortium name="The Broad Institute Genome Sequencing Center for Infectious Disease"/>
            <person name="Wu L."/>
            <person name="Ma J."/>
        </authorList>
    </citation>
    <scope>NUCLEOTIDE SEQUENCE [LARGE SCALE GENOMIC DNA]</scope>
    <source>
        <strain evidence="3">JCM 17906</strain>
    </source>
</reference>
<feature type="region of interest" description="Disordered" evidence="1">
    <location>
        <begin position="28"/>
        <end position="60"/>
    </location>
</feature>
<organism evidence="2 3">
    <name type="scientific">Pseudonocardia xishanensis</name>
    <dbReference type="NCBI Taxonomy" id="630995"/>
    <lineage>
        <taxon>Bacteria</taxon>
        <taxon>Bacillati</taxon>
        <taxon>Actinomycetota</taxon>
        <taxon>Actinomycetes</taxon>
        <taxon>Pseudonocardiales</taxon>
        <taxon>Pseudonocardiaceae</taxon>
        <taxon>Pseudonocardia</taxon>
    </lineage>
</organism>
<sequence length="60" mass="5993">MAEAVESGKVAPEEAADGLGDVLTALSAVNDPSDRSGTPRRRTAFGGPGHGMPLVAGEES</sequence>
<keyword evidence="3" id="KW-1185">Reference proteome</keyword>
<evidence type="ECO:0000313" key="2">
    <source>
        <dbReference type="EMBL" id="GAA4553763.1"/>
    </source>
</evidence>
<gene>
    <name evidence="2" type="ORF">GCM10023175_50440</name>
</gene>
<dbReference type="EMBL" id="BAABGT010000076">
    <property type="protein sequence ID" value="GAA4553763.1"/>
    <property type="molecule type" value="Genomic_DNA"/>
</dbReference>
<dbReference type="RefSeq" id="WP_345423496.1">
    <property type="nucleotide sequence ID" value="NZ_BAABGT010000076.1"/>
</dbReference>
<dbReference type="Proteomes" id="UP001501598">
    <property type="component" value="Unassembled WGS sequence"/>
</dbReference>